<name>A0ABD1VSV3_9LAMI</name>
<accession>A0ABD1VSV3</accession>
<keyword evidence="2" id="KW-1185">Reference proteome</keyword>
<dbReference type="EMBL" id="JBFOLK010000001">
    <property type="protein sequence ID" value="KAL2540465.1"/>
    <property type="molecule type" value="Genomic_DNA"/>
</dbReference>
<protein>
    <submittedName>
        <fullName evidence="1">Uncharacterized protein</fullName>
    </submittedName>
</protein>
<reference evidence="2" key="1">
    <citation type="submission" date="2024-07" db="EMBL/GenBank/DDBJ databases">
        <title>Two chromosome-level genome assemblies of Korean endemic species Abeliophyllum distichum and Forsythia ovata (Oleaceae).</title>
        <authorList>
            <person name="Jang H."/>
        </authorList>
    </citation>
    <scope>NUCLEOTIDE SEQUENCE [LARGE SCALE GENOMIC DNA]</scope>
</reference>
<proteinExistence type="predicted"/>
<sequence>MNCTEVSIFKQTNKVRLCRLLQRRHGGALEPQIGLEVLGNFTNQSLERQLTDQKLGRLLILSDLTQSHSSRAKSVRLFHSAGGRRWPWWRVAFLEPCLRWTCEQFALYEPLGINYIKIN</sequence>
<organism evidence="1 2">
    <name type="scientific">Abeliophyllum distichum</name>
    <dbReference type="NCBI Taxonomy" id="126358"/>
    <lineage>
        <taxon>Eukaryota</taxon>
        <taxon>Viridiplantae</taxon>
        <taxon>Streptophyta</taxon>
        <taxon>Embryophyta</taxon>
        <taxon>Tracheophyta</taxon>
        <taxon>Spermatophyta</taxon>
        <taxon>Magnoliopsida</taxon>
        <taxon>eudicotyledons</taxon>
        <taxon>Gunneridae</taxon>
        <taxon>Pentapetalae</taxon>
        <taxon>asterids</taxon>
        <taxon>lamiids</taxon>
        <taxon>Lamiales</taxon>
        <taxon>Oleaceae</taxon>
        <taxon>Forsythieae</taxon>
        <taxon>Abeliophyllum</taxon>
    </lineage>
</organism>
<dbReference type="AlphaFoldDB" id="A0ABD1VSV3"/>
<evidence type="ECO:0000313" key="2">
    <source>
        <dbReference type="Proteomes" id="UP001604336"/>
    </source>
</evidence>
<comment type="caution">
    <text evidence="1">The sequence shown here is derived from an EMBL/GenBank/DDBJ whole genome shotgun (WGS) entry which is preliminary data.</text>
</comment>
<gene>
    <name evidence="1" type="ORF">Adt_01443</name>
</gene>
<dbReference type="Proteomes" id="UP001604336">
    <property type="component" value="Unassembled WGS sequence"/>
</dbReference>
<evidence type="ECO:0000313" key="1">
    <source>
        <dbReference type="EMBL" id="KAL2540465.1"/>
    </source>
</evidence>